<keyword evidence="2" id="KW-1185">Reference proteome</keyword>
<dbReference type="AlphaFoldDB" id="A0A4P7GJI2"/>
<organism evidence="1 2">
    <name type="scientific">Nocardioides euryhalodurans</name>
    <dbReference type="NCBI Taxonomy" id="2518370"/>
    <lineage>
        <taxon>Bacteria</taxon>
        <taxon>Bacillati</taxon>
        <taxon>Actinomycetota</taxon>
        <taxon>Actinomycetes</taxon>
        <taxon>Propionibacteriales</taxon>
        <taxon>Nocardioidaceae</taxon>
        <taxon>Nocardioides</taxon>
    </lineage>
</organism>
<sequence length="225" mass="23780">MRKSRGPVRVLGVAVAATVLLSGCAGLRPGTAVQVGEERIPTSEVDDVAGQFCEALEPQLAQQAETIPHSYLRGGIAGTLALRSVAEQVAGEFGVEADSEQYLQQMQDLRRNVAALSPEQQEAVIAIESAPFYVQAIQTAVGEEILEGDGEESDFVAAGDEEFQAWIEENGVEFDPSLNTTISDGQIATEDGSLAFPVSEAAKAGQEEQPNAVLARQLPASHRCG</sequence>
<reference evidence="1 2" key="1">
    <citation type="submission" date="2019-03" db="EMBL/GenBank/DDBJ databases">
        <title>Three New Species of Nocardioides, Nocardioides euryhalodurans sp. nov., Nocardioides seonyuensis sp. nov. and Nocardioides eburneoflavus sp. nov., Iolated from Soil.</title>
        <authorList>
            <person name="Roh S.G."/>
            <person name="Lee C."/>
            <person name="Kim M.-K."/>
            <person name="Kim S.B."/>
        </authorList>
    </citation>
    <scope>NUCLEOTIDE SEQUENCE [LARGE SCALE GENOMIC DNA]</scope>
    <source>
        <strain evidence="1 2">MMS17-SY117</strain>
    </source>
</reference>
<evidence type="ECO:0000313" key="2">
    <source>
        <dbReference type="Proteomes" id="UP000294894"/>
    </source>
</evidence>
<dbReference type="EMBL" id="CP038267">
    <property type="protein sequence ID" value="QBR92188.1"/>
    <property type="molecule type" value="Genomic_DNA"/>
</dbReference>
<dbReference type="SUPFAM" id="SSF109998">
    <property type="entry name" value="Triger factor/SurA peptide-binding domain-like"/>
    <property type="match status" value="1"/>
</dbReference>
<protein>
    <submittedName>
        <fullName evidence="1">Uncharacterized protein</fullName>
    </submittedName>
</protein>
<name>A0A4P7GJI2_9ACTN</name>
<dbReference type="OrthoDB" id="3773240at2"/>
<proteinExistence type="predicted"/>
<dbReference type="KEGG" id="noy:EXE57_07735"/>
<accession>A0A4P7GJI2</accession>
<dbReference type="Proteomes" id="UP000294894">
    <property type="component" value="Chromosome"/>
</dbReference>
<dbReference type="PROSITE" id="PS51257">
    <property type="entry name" value="PROKAR_LIPOPROTEIN"/>
    <property type="match status" value="1"/>
</dbReference>
<dbReference type="InterPro" id="IPR027304">
    <property type="entry name" value="Trigger_fact/SurA_dom_sf"/>
</dbReference>
<gene>
    <name evidence="1" type="ORF">EXE57_07735</name>
</gene>
<dbReference type="RefSeq" id="WP_135075964.1">
    <property type="nucleotide sequence ID" value="NZ_CP038267.1"/>
</dbReference>
<evidence type="ECO:0000313" key="1">
    <source>
        <dbReference type="EMBL" id="QBR92188.1"/>
    </source>
</evidence>